<evidence type="ECO:0000313" key="5">
    <source>
        <dbReference type="Proteomes" id="UP000472260"/>
    </source>
</evidence>
<evidence type="ECO:0000313" key="4">
    <source>
        <dbReference type="Ensembl" id="ENSSANP00000091986.1"/>
    </source>
</evidence>
<feature type="region of interest" description="Disordered" evidence="2">
    <location>
        <begin position="59"/>
        <end position="93"/>
    </location>
</feature>
<feature type="compositionally biased region" description="Polar residues" evidence="2">
    <location>
        <begin position="495"/>
        <end position="513"/>
    </location>
</feature>
<accession>A0A671S7C6</accession>
<reference evidence="4" key="1">
    <citation type="submission" date="2025-08" db="UniProtKB">
        <authorList>
            <consortium name="Ensembl"/>
        </authorList>
    </citation>
    <scope>IDENTIFICATION</scope>
</reference>
<feature type="compositionally biased region" description="Basic and acidic residues" evidence="2">
    <location>
        <begin position="397"/>
        <end position="419"/>
    </location>
</feature>
<feature type="domain" description="CEP170 C-terminal" evidence="3">
    <location>
        <begin position="536"/>
        <end position="741"/>
    </location>
</feature>
<feature type="region of interest" description="Disordered" evidence="2">
    <location>
        <begin position="386"/>
        <end position="420"/>
    </location>
</feature>
<feature type="region of interest" description="Disordered" evidence="2">
    <location>
        <begin position="1"/>
        <end position="43"/>
    </location>
</feature>
<feature type="compositionally biased region" description="Basic and acidic residues" evidence="2">
    <location>
        <begin position="79"/>
        <end position="93"/>
    </location>
</feature>
<feature type="compositionally biased region" description="Basic and acidic residues" evidence="2">
    <location>
        <begin position="332"/>
        <end position="342"/>
    </location>
</feature>
<dbReference type="InterPro" id="IPR051176">
    <property type="entry name" value="Cent_Immune-Sig_Mod"/>
</dbReference>
<comment type="similarity">
    <text evidence="1">Belongs to the CEP170 family.</text>
</comment>
<feature type="region of interest" description="Disordered" evidence="2">
    <location>
        <begin position="495"/>
        <end position="759"/>
    </location>
</feature>
<feature type="region of interest" description="Disordered" evidence="2">
    <location>
        <begin position="270"/>
        <end position="359"/>
    </location>
</feature>
<dbReference type="AlphaFoldDB" id="A0A671S7C6"/>
<proteinExistence type="inferred from homology"/>
<feature type="compositionally biased region" description="Polar residues" evidence="2">
    <location>
        <begin position="14"/>
        <end position="30"/>
    </location>
</feature>
<dbReference type="PANTHER" id="PTHR15715:SF49">
    <property type="entry name" value="CENTROSOMAL PROTEIN OF 170 KDA ISOFORM X1"/>
    <property type="match status" value="1"/>
</dbReference>
<evidence type="ECO:0000256" key="1">
    <source>
        <dbReference type="ARBA" id="ARBA00010436"/>
    </source>
</evidence>
<feature type="compositionally biased region" description="Polar residues" evidence="2">
    <location>
        <begin position="584"/>
        <end position="598"/>
    </location>
</feature>
<protein>
    <submittedName>
        <fullName evidence="4">Centrosomal protein 170Ab</fullName>
    </submittedName>
</protein>
<dbReference type="GO" id="GO:0005814">
    <property type="term" value="C:centriole"/>
    <property type="evidence" value="ECO:0007669"/>
    <property type="project" value="TreeGrafter"/>
</dbReference>
<evidence type="ECO:0000256" key="2">
    <source>
        <dbReference type="SAM" id="MobiDB-lite"/>
    </source>
</evidence>
<feature type="compositionally biased region" description="Basic and acidic residues" evidence="2">
    <location>
        <begin position="168"/>
        <end position="181"/>
    </location>
</feature>
<feature type="compositionally biased region" description="Polar residues" evidence="2">
    <location>
        <begin position="748"/>
        <end position="759"/>
    </location>
</feature>
<feature type="compositionally biased region" description="Polar residues" evidence="2">
    <location>
        <begin position="322"/>
        <end position="331"/>
    </location>
</feature>
<dbReference type="Proteomes" id="UP000472260">
    <property type="component" value="Unassembled WGS sequence"/>
</dbReference>
<dbReference type="Ensembl" id="ENSSANT00000097713.1">
    <property type="protein sequence ID" value="ENSSANP00000091986.1"/>
    <property type="gene ID" value="ENSSANG00000045426.1"/>
</dbReference>
<dbReference type="InterPro" id="IPR029300">
    <property type="entry name" value="CEP170_C"/>
</dbReference>
<dbReference type="Pfam" id="PF15308">
    <property type="entry name" value="CEP170_C"/>
    <property type="match status" value="1"/>
</dbReference>
<feature type="compositionally biased region" description="Low complexity" evidence="2">
    <location>
        <begin position="649"/>
        <end position="664"/>
    </location>
</feature>
<sequence>LSYFHLHGQHEKFTSQLQLTKKPSPSGETSKSPEVKGAEGGKDAEYLKFSTGDLAVLHRGTPLYGQPSWWGDGDADDENSGKHDAKTSEQKQARCEAEEISTHFRTQEPSYFEIPCKETPPVGGDTGESLPTSLEAVASASTIPASEGGAHGHASFTIEFDTVALGKGKERNSKGSQDHQQRPKRGAGEELSALQAAMVAAEVKVADWLAQNELPLAHSESVAEDDGDSVKSDVPVQLRSLRGKVKYDSENALGEQLSSRRAFLQERYRGRQGVQRTEGPFCGREDLFQHKPSSAAKKMAPVGGEVGKRAHRSSPQKDNVPREQSTGSQDTQNRRHIDDQSDRGTYTIELENGNAEEEEARRMIDKVDLQKLRNYVFFYPTPPRIQSKVSQQGAQARKIEKKQDDGRRNKVDEDREKTGKPLLRQESFTVERLSANVPLELIPCIDGPSAPTHPREMGVINEGIDAATMLKDSEAVAAFLETTLSDLADPLSYSLEGSVSPESDIDTTSTVSQAGGEGGRKTAQRKRSAGGPGRETTNKNTSATERKGKAQPSSSRAWTSLDLTDDDLSSSLTHDASVKRPQGRGQNTSSKAEPTSGKTRGAKMTIAPTPTSSKPITLPRPRPTRASLLRRARLGEASDTDLADVDRMSVASEASTASSASRPSAGRRTLSRIEALAQPRRPRMGSPSARSDSEATSGKIRGFVPRPAPESTLRLGLRSTAASSSVVVPRARANSVSKLPDKCPGTPYVQSTPAGQTFG</sequence>
<dbReference type="PANTHER" id="PTHR15715">
    <property type="entry name" value="CENTROSOMAL PROTEIN OF 170 KDA"/>
    <property type="match status" value="1"/>
</dbReference>
<organism evidence="4 5">
    <name type="scientific">Sinocyclocheilus anshuiensis</name>
    <dbReference type="NCBI Taxonomy" id="1608454"/>
    <lineage>
        <taxon>Eukaryota</taxon>
        <taxon>Metazoa</taxon>
        <taxon>Chordata</taxon>
        <taxon>Craniata</taxon>
        <taxon>Vertebrata</taxon>
        <taxon>Euteleostomi</taxon>
        <taxon>Actinopterygii</taxon>
        <taxon>Neopterygii</taxon>
        <taxon>Teleostei</taxon>
        <taxon>Ostariophysi</taxon>
        <taxon>Cypriniformes</taxon>
        <taxon>Cyprinidae</taxon>
        <taxon>Cyprininae</taxon>
        <taxon>Sinocyclocheilus</taxon>
    </lineage>
</organism>
<reference evidence="4" key="2">
    <citation type="submission" date="2025-09" db="UniProtKB">
        <authorList>
            <consortium name="Ensembl"/>
        </authorList>
    </citation>
    <scope>IDENTIFICATION</scope>
</reference>
<evidence type="ECO:0000259" key="3">
    <source>
        <dbReference type="Pfam" id="PF15308"/>
    </source>
</evidence>
<feature type="compositionally biased region" description="Basic and acidic residues" evidence="2">
    <location>
        <begin position="31"/>
        <end position="43"/>
    </location>
</feature>
<feature type="region of interest" description="Disordered" evidence="2">
    <location>
        <begin position="168"/>
        <end position="189"/>
    </location>
</feature>
<keyword evidence="5" id="KW-1185">Reference proteome</keyword>
<name>A0A671S7C6_9TELE</name>